<feature type="binding site" evidence="18">
    <location>
        <position position="1543"/>
    </location>
    <ligand>
        <name>Zn(2+)</name>
        <dbReference type="ChEBI" id="CHEBI:29105"/>
        <label>4</label>
        <note>catalytic</note>
    </ligand>
</feature>
<evidence type="ECO:0000256" key="3">
    <source>
        <dbReference type="ARBA" id="ARBA00022438"/>
    </source>
</evidence>
<keyword evidence="5" id="KW-0690">Ribosome biogenesis</keyword>
<dbReference type="InterPro" id="IPR039761">
    <property type="entry name" value="Bms1/Tsr1"/>
</dbReference>
<feature type="binding site" evidence="18">
    <location>
        <position position="1480"/>
    </location>
    <ligand>
        <name>Zn(2+)</name>
        <dbReference type="ChEBI" id="CHEBI:29105"/>
        <label>3</label>
    </ligand>
</feature>
<feature type="region of interest" description="Disordered" evidence="21">
    <location>
        <begin position="191"/>
        <end position="214"/>
    </location>
</feature>
<evidence type="ECO:0000256" key="8">
    <source>
        <dbReference type="ARBA" id="ARBA00022723"/>
    </source>
</evidence>
<evidence type="ECO:0000256" key="18">
    <source>
        <dbReference type="HAMAP-Rule" id="MF_03174"/>
    </source>
</evidence>
<keyword evidence="25" id="KW-1185">Reference proteome</keyword>
<dbReference type="GO" id="GO:0034511">
    <property type="term" value="F:U3 snoRNA binding"/>
    <property type="evidence" value="ECO:0007669"/>
    <property type="project" value="TreeGrafter"/>
</dbReference>
<dbReference type="GO" id="GO:0005524">
    <property type="term" value="F:ATP binding"/>
    <property type="evidence" value="ECO:0007669"/>
    <property type="project" value="UniProtKB-KW"/>
</dbReference>
<dbReference type="EnsemblMetazoa" id="SMAR003928-RA">
    <property type="protein sequence ID" value="SMAR003928-PA"/>
    <property type="gene ID" value="SMAR003928"/>
</dbReference>
<dbReference type="eggNOG" id="KOG1951">
    <property type="taxonomic scope" value="Eukaryota"/>
</dbReference>
<feature type="compositionally biased region" description="Basic and acidic residues" evidence="21">
    <location>
        <begin position="680"/>
        <end position="698"/>
    </location>
</feature>
<keyword evidence="9" id="KW-0547">Nucleotide-binding</keyword>
<feature type="binding site" evidence="18">
    <location>
        <position position="1576"/>
    </location>
    <ligand>
        <name>Zn(2+)</name>
        <dbReference type="ChEBI" id="CHEBI:29105"/>
        <label>4</label>
        <note>catalytic</note>
    </ligand>
</feature>
<dbReference type="Pfam" id="PF08142">
    <property type="entry name" value="AARP2CN"/>
    <property type="match status" value="1"/>
</dbReference>
<comment type="function">
    <text evidence="18 20">Cotranslationally removes the N-terminal methionine from nascent proteins. The N-terminal methionine is often cleaved when the second residue in the primary sequence is small and uncharged (Met-Ala-, Cys, Gly, Pro, Ser, Thr, or Val).</text>
</comment>
<dbReference type="PANTHER" id="PTHR12858:SF2">
    <property type="entry name" value="RIBOSOME BIOGENESIS PROTEIN BMS1 HOMOLOG"/>
    <property type="match status" value="1"/>
</dbReference>
<evidence type="ECO:0000313" key="24">
    <source>
        <dbReference type="EnsemblMetazoa" id="SMAR003928-PA"/>
    </source>
</evidence>
<feature type="binding site" evidence="18">
    <location>
        <position position="1550"/>
    </location>
    <ligand>
        <name>a protein</name>
        <dbReference type="ChEBI" id="CHEBI:16541"/>
    </ligand>
    <ligandPart>
        <name>N-terminal L-methionine residue</name>
        <dbReference type="ChEBI" id="CHEBI:64731"/>
    </ligandPart>
</feature>
<feature type="binding site" evidence="18">
    <location>
        <position position="1607"/>
    </location>
    <ligand>
        <name>Zn(2+)</name>
        <dbReference type="ChEBI" id="CHEBI:29105"/>
        <label>4</label>
        <note>catalytic</note>
    </ligand>
</feature>
<evidence type="ECO:0000256" key="21">
    <source>
        <dbReference type="SAM" id="MobiDB-lite"/>
    </source>
</evidence>
<keyword evidence="12" id="KW-0862">Zinc</keyword>
<keyword evidence="11 18" id="KW-0378">Hydrolase</keyword>
<comment type="similarity">
    <text evidence="17">Belongs to the TRAFAC class translation factor GTPase superfamily. Bms1-like GTPase family. BMS1 subfamily.</text>
</comment>
<dbReference type="GO" id="GO:0030686">
    <property type="term" value="C:90S preribosome"/>
    <property type="evidence" value="ECO:0007669"/>
    <property type="project" value="TreeGrafter"/>
</dbReference>
<dbReference type="InterPro" id="IPR037875">
    <property type="entry name" value="Bms1_N"/>
</dbReference>
<keyword evidence="14" id="KW-0342">GTP-binding</keyword>
<dbReference type="GO" id="GO:0006508">
    <property type="term" value="P:proteolysis"/>
    <property type="evidence" value="ECO:0007669"/>
    <property type="project" value="UniProtKB-KW"/>
</dbReference>
<evidence type="ECO:0000256" key="4">
    <source>
        <dbReference type="ARBA" id="ARBA00022490"/>
    </source>
</evidence>
<feature type="binding site" evidence="18">
    <location>
        <position position="1469"/>
    </location>
    <ligand>
        <name>Zn(2+)</name>
        <dbReference type="ChEBI" id="CHEBI:29105"/>
        <label>3</label>
    </ligand>
</feature>
<evidence type="ECO:0000256" key="19">
    <source>
        <dbReference type="PROSITE-ProRule" id="PRU01357"/>
    </source>
</evidence>
<dbReference type="eggNOG" id="KOG2738">
    <property type="taxonomic scope" value="Eukaryota"/>
</dbReference>
<evidence type="ECO:0000256" key="14">
    <source>
        <dbReference type="ARBA" id="ARBA00023134"/>
    </source>
</evidence>
<dbReference type="PROSITE" id="PS51714">
    <property type="entry name" value="G_BMS1"/>
    <property type="match status" value="1"/>
</dbReference>
<dbReference type="PANTHER" id="PTHR12858">
    <property type="entry name" value="RIBOSOME BIOGENESIS PROTEIN"/>
    <property type="match status" value="1"/>
</dbReference>
<evidence type="ECO:0000256" key="17">
    <source>
        <dbReference type="ARBA" id="ARBA00061391"/>
    </source>
</evidence>
<dbReference type="InterPro" id="IPR036005">
    <property type="entry name" value="Creatinase/aminopeptidase-like"/>
</dbReference>
<name>T1IS65_STRMM</name>
<dbReference type="InterPro" id="IPR031615">
    <property type="entry name" value="Zfn-C6H2"/>
</dbReference>
<feature type="domain" description="Bms1-type G" evidence="22">
    <location>
        <begin position="315"/>
        <end position="479"/>
    </location>
</feature>
<feature type="region of interest" description="Disordered" evidence="21">
    <location>
        <begin position="635"/>
        <end position="710"/>
    </location>
</feature>
<comment type="similarity">
    <text evidence="18 19">Belongs to the peptidase M24A family. Methionine aminopeptidase type 1 subfamily.</text>
</comment>
<dbReference type="GO" id="GO:0035650">
    <property type="term" value="F:AP-1 adaptor complex binding"/>
    <property type="evidence" value="ECO:0007669"/>
    <property type="project" value="InterPro"/>
</dbReference>
<dbReference type="PRINTS" id="PR00599">
    <property type="entry name" value="MAPEPTIDASE"/>
</dbReference>
<dbReference type="InterPro" id="IPR007034">
    <property type="entry name" value="BMS1_TSR1_C"/>
</dbReference>
<feature type="binding site" evidence="18">
    <location>
        <position position="1480"/>
    </location>
    <ligand>
        <name>Zn(2+)</name>
        <dbReference type="ChEBI" id="CHEBI:29105"/>
        <label>4</label>
        <note>catalytic</note>
    </ligand>
</feature>
<dbReference type="HAMAP" id="MF_01974">
    <property type="entry name" value="MetAP_1"/>
    <property type="match status" value="1"/>
</dbReference>
<feature type="compositionally biased region" description="Low complexity" evidence="21">
    <location>
        <begin position="193"/>
        <end position="204"/>
    </location>
</feature>
<feature type="region of interest" description="Disordered" evidence="21">
    <location>
        <begin position="848"/>
        <end position="870"/>
    </location>
</feature>
<dbReference type="InterPro" id="IPR001714">
    <property type="entry name" value="Pept_M24_MAP"/>
</dbReference>
<evidence type="ECO:0000259" key="23">
    <source>
        <dbReference type="PROSITE" id="PS52013"/>
    </source>
</evidence>
<dbReference type="Pfam" id="PF15801">
    <property type="entry name" value="zf-C6H2"/>
    <property type="match status" value="1"/>
</dbReference>
<evidence type="ECO:0000256" key="9">
    <source>
        <dbReference type="ARBA" id="ARBA00022741"/>
    </source>
</evidence>
<proteinExistence type="inferred from homology"/>
<evidence type="ECO:0000256" key="5">
    <source>
        <dbReference type="ARBA" id="ARBA00022517"/>
    </source>
</evidence>
<dbReference type="GO" id="GO:0005829">
    <property type="term" value="C:cytosol"/>
    <property type="evidence" value="ECO:0007669"/>
    <property type="project" value="GOC"/>
</dbReference>
<sequence>MAERKHRVSCDVGRMGNCFSRCFGGREARRFAKSLYYDRVNSIEFENLMDEEPRDEPLSEPVITEFEKHLLSTGNFDLLVKIEKEKDDKLYLEMARQEEMLELEEEAFSDARQEAVRMSRLVDNQQQIINPARLLLRTTCSNESYIRDEDVEWNLYVFIRGGRRSDIRGESLVNPTNFLRERAVLSRNYIPASTGSTSSSLNGSGRERNTPSSSVDLEWEHEEGFYFNQSQSMKTEEEVTATAGSDKCPTPISTDFEWDDGFVSPDTIDFETEQLINEIEQLTNDALNDTGASVMDIKSKRQQMPTVDRSAIEPPPVIVAIVGPPKVGKTTLLRCLIKNYTRQNVTNIQGPVTVVSGKKRRLTLLECNNDINVMVDVAKIADLVLLMIDAKYGFEMETFEFLNVCQTHGFPRILGVLTHLDLFKNSKQLRTTKKLLKHRFWTEIYQGAKLFYLSGMIHDEYQKTEIHNLGRFISVIKFRQLQWRTNHPYLLADRMEDITDPERIRQNEKCDREISLFGYVRGTHFKNHSNVHIPGCGDFSIKDMVFLTDPCPLPDKEKRRSLNEKEKLIFAPICGKRKKAEKELTTSLVAMQTTVDAKLAQTGIQMFKDAPELGVDNMDEWDKVEEIEGYSRNRRKMHFDDEKDEENGDDDSEEEDEENEDDDSQEEDEEIDEASDYDDDRQWESDEESAKKKVKFDVESVDDDEETGHLKWKDNLAKRASDLYYKHQEVTQNIQKLVYGKLMEEEKLKNDDSDGEEIADLFYVARDKSKKVSARVSTMNNEDSSKFNLENIQDWSSAKIRDEIRDCFVTGKWREDEDARKLLENDADDDLYGDFEDLETGDTHETIKKEDGVISEEKTSKEPKSTQEKRLEKKRKLKELFDGEYDDKSGGSAYLDGLKTETSLQTQLNRSEFEGLPDDLRVQYEGFRPGMYVRVYLENIPCEVVRNFDPTYPIILGGLLSAEENIGFVQVRIKKHRWYKRILKTRDPLIFSLGWRRFQTLVLFSTQDHNGRNRVIKYTPEHLHCIASFWGPITPQSTGLLAFQSVSEATPNFRIAATGVVLDLDKSTQLVKKLKLIGEPSKIYKKTAFINGMFSSCLEVAKFEGASIKTVSGIRGQIKKGLRTPAGAYRATFEDKIKMSGKFVDQGFRPVERQPRVFDKLRIPRALQKNLPYACKPKFGAKDNGKSNLQDQRIAVIREPQEEKVARLLKTIKGMYCVKKIKDKKAMVQRVRKHRKEMKKHEEGRMRKQKELIINIMAACVSMENRTCETLGCENPAKLQCPTCIQLGIQESFFCSQECFKGYWSCHKLLHKKAKDDKVNEEESVMVWPGYKFSGKLRPYKVTEQRVMPDHILRTDYADHPKGQPLSELAIRGTTFIKVLDDDEIEGMRVAGKLGREVLDVAAQAIDIGMTTEEIDRLVHEACLDRECYPSPLNYYKFPKSCCTSVNEVICHGIPDTRPLEDGDICNIDITVYHRGFHGDLNETFLLGNVDENGKQLVKVAWECLSKAIDIVKPGTKYREIGNIIQKHAQSQGFSVVRSYCGHGIHKLFHTAPSVPHYAKNKAIGVMKPGHTFTIEPMICEGTWRDEIWPDKWTAVTQDGKRSAQFEQTLLVTETGCDILTRRLDNNGLPYFMDKDYLTDDLKKNTVDMEVVLVEMELILDADLENKLIK</sequence>
<evidence type="ECO:0000256" key="6">
    <source>
        <dbReference type="ARBA" id="ARBA00022553"/>
    </source>
</evidence>
<dbReference type="CDD" id="cd01086">
    <property type="entry name" value="MetAP1"/>
    <property type="match status" value="1"/>
</dbReference>
<dbReference type="GO" id="GO:0004239">
    <property type="term" value="F:initiator methionyl aminopeptidase activity"/>
    <property type="evidence" value="ECO:0007669"/>
    <property type="project" value="UniProtKB-UniRule"/>
</dbReference>
<dbReference type="GO" id="GO:0048203">
    <property type="term" value="P:vesicle targeting, trans-Golgi to endosome"/>
    <property type="evidence" value="ECO:0007669"/>
    <property type="project" value="InterPro"/>
</dbReference>
<dbReference type="PhylomeDB" id="T1IS65"/>
<dbReference type="GO" id="GO:0000462">
    <property type="term" value="P:maturation of SSU-rRNA from tricistronic rRNA transcript (SSU-rRNA, 5.8S rRNA, LSU-rRNA)"/>
    <property type="evidence" value="ECO:0007669"/>
    <property type="project" value="TreeGrafter"/>
</dbReference>
<dbReference type="GO" id="GO:0000479">
    <property type="term" value="P:endonucleolytic cleavage of tricistronic rRNA transcript (SSU-rRNA, 5.8S rRNA, LSU-rRNA)"/>
    <property type="evidence" value="ECO:0007669"/>
    <property type="project" value="TreeGrafter"/>
</dbReference>
<evidence type="ECO:0000256" key="11">
    <source>
        <dbReference type="ARBA" id="ARBA00022801"/>
    </source>
</evidence>
<evidence type="ECO:0000256" key="1">
    <source>
        <dbReference type="ARBA" id="ARBA00004496"/>
    </source>
</evidence>
<dbReference type="GO" id="GO:0034315">
    <property type="term" value="P:regulation of Arp2/3 complex-mediated actin nucleation"/>
    <property type="evidence" value="ECO:0007669"/>
    <property type="project" value="InterPro"/>
</dbReference>
<reference evidence="24" key="2">
    <citation type="submission" date="2015-02" db="UniProtKB">
        <authorList>
            <consortium name="EnsemblMetazoa"/>
        </authorList>
    </citation>
    <scope>IDENTIFICATION</scope>
</reference>
<keyword evidence="6" id="KW-0597">Phosphoprotein</keyword>
<accession>T1IS65</accession>
<dbReference type="GO" id="GO:0008270">
    <property type="term" value="F:zinc ion binding"/>
    <property type="evidence" value="ECO:0007669"/>
    <property type="project" value="UniProtKB-KW"/>
</dbReference>
<dbReference type="STRING" id="126957.T1IS65"/>
<feature type="domain" description="C6H2-type" evidence="23">
    <location>
        <begin position="1265"/>
        <end position="1318"/>
    </location>
</feature>
<keyword evidence="4 18" id="KW-0963">Cytoplasm</keyword>
<dbReference type="FunFam" id="3.90.230.10:FF:000010">
    <property type="entry name" value="Methionine aminopeptidase"/>
    <property type="match status" value="1"/>
</dbReference>
<comment type="subunit">
    <text evidence="18">Associates with the 60S ribosomal subunit of the 80S translational complex.</text>
</comment>
<evidence type="ECO:0000256" key="2">
    <source>
        <dbReference type="ARBA" id="ARBA00004604"/>
    </source>
</evidence>
<evidence type="ECO:0000256" key="7">
    <source>
        <dbReference type="ARBA" id="ARBA00022670"/>
    </source>
</evidence>
<comment type="catalytic activity">
    <reaction evidence="18 20">
        <text>Release of N-terminal amino acids, preferentially methionine, from peptides and arylamides.</text>
        <dbReference type="EC" id="3.4.11.18"/>
    </reaction>
</comment>
<dbReference type="GO" id="GO:0070006">
    <property type="term" value="F:metalloaminopeptidase activity"/>
    <property type="evidence" value="ECO:0007669"/>
    <property type="project" value="UniProtKB-UniRule"/>
</dbReference>
<feature type="binding site" evidence="18">
    <location>
        <position position="1607"/>
    </location>
    <ligand>
        <name>Zn(2+)</name>
        <dbReference type="ChEBI" id="CHEBI:29105"/>
        <label>3</label>
    </ligand>
</feature>
<dbReference type="Proteomes" id="UP000014500">
    <property type="component" value="Unassembled WGS sequence"/>
</dbReference>
<dbReference type="GO" id="GO:0003924">
    <property type="term" value="F:GTPase activity"/>
    <property type="evidence" value="ECO:0007669"/>
    <property type="project" value="TreeGrafter"/>
</dbReference>
<keyword evidence="13" id="KW-0067">ATP-binding</keyword>
<dbReference type="CDD" id="cd01882">
    <property type="entry name" value="BMS1"/>
    <property type="match status" value="1"/>
</dbReference>
<reference evidence="25" key="1">
    <citation type="submission" date="2011-05" db="EMBL/GenBank/DDBJ databases">
        <authorList>
            <person name="Richards S.R."/>
            <person name="Qu J."/>
            <person name="Jiang H."/>
            <person name="Jhangiani S.N."/>
            <person name="Agravi P."/>
            <person name="Goodspeed R."/>
            <person name="Gross S."/>
            <person name="Mandapat C."/>
            <person name="Jackson L."/>
            <person name="Mathew T."/>
            <person name="Pu L."/>
            <person name="Thornton R."/>
            <person name="Saada N."/>
            <person name="Wilczek-Boney K.B."/>
            <person name="Lee S."/>
            <person name="Kovar C."/>
            <person name="Wu Y."/>
            <person name="Scherer S.E."/>
            <person name="Worley K.C."/>
            <person name="Muzny D.M."/>
            <person name="Gibbs R."/>
        </authorList>
    </citation>
    <scope>NUCLEOTIDE SEQUENCE</scope>
    <source>
        <strain evidence="25">Brora</strain>
    </source>
</reference>
<evidence type="ECO:0000313" key="25">
    <source>
        <dbReference type="Proteomes" id="UP000014500"/>
    </source>
</evidence>
<dbReference type="InterPro" id="IPR012948">
    <property type="entry name" value="AARP2CN"/>
</dbReference>
<dbReference type="EC" id="3.4.11.18" evidence="20"/>
<dbReference type="EMBL" id="JH431424">
    <property type="status" value="NOT_ANNOTATED_CDS"/>
    <property type="molecule type" value="Genomic_DNA"/>
</dbReference>
<evidence type="ECO:0000256" key="16">
    <source>
        <dbReference type="ARBA" id="ARBA00049117"/>
    </source>
</evidence>
<keyword evidence="8 18" id="KW-0479">Metal-binding</keyword>
<feature type="compositionally biased region" description="Acidic residues" evidence="21">
    <location>
        <begin position="642"/>
        <end position="679"/>
    </location>
</feature>
<dbReference type="Pfam" id="PF15745">
    <property type="entry name" value="AP1AR"/>
    <property type="match status" value="1"/>
</dbReference>
<comment type="cofactor">
    <cofactor evidence="20">
        <name>Co(2+)</name>
        <dbReference type="ChEBI" id="CHEBI:48828"/>
    </cofactor>
    <cofactor evidence="20">
        <name>Zn(2+)</name>
        <dbReference type="ChEBI" id="CHEBI:29105"/>
    </cofactor>
    <cofactor evidence="20">
        <name>Mn(2+)</name>
        <dbReference type="ChEBI" id="CHEBI:29035"/>
    </cofactor>
    <cofactor evidence="20">
        <name>Fe(2+)</name>
        <dbReference type="ChEBI" id="CHEBI:29033"/>
    </cofactor>
    <text evidence="20">Binds 2 divalent metal cations per subunit. Has a high-affinity and a low affinity metal-binding site. The true nature of the physiological cofactor is under debate. The enzyme is active with cobalt, zinc, manganese or divalent iron ions.</text>
</comment>
<dbReference type="InterPro" id="IPR030387">
    <property type="entry name" value="G_Bms1/Tsr1_dom"/>
</dbReference>
<dbReference type="GO" id="GO:0032040">
    <property type="term" value="C:small-subunit processome"/>
    <property type="evidence" value="ECO:0007669"/>
    <property type="project" value="UniProtKB-ARBA"/>
</dbReference>
<dbReference type="InterPro" id="IPR027417">
    <property type="entry name" value="P-loop_NTPase"/>
</dbReference>
<dbReference type="GO" id="GO:2000146">
    <property type="term" value="P:negative regulation of cell motility"/>
    <property type="evidence" value="ECO:0007669"/>
    <property type="project" value="InterPro"/>
</dbReference>
<keyword evidence="15" id="KW-0539">Nucleus</keyword>
<keyword evidence="10 19" id="KW-0863">Zinc-finger</keyword>
<comment type="cofactor">
    <cofactor evidence="18">
        <name>Zn(2+)</name>
        <dbReference type="ChEBI" id="CHEBI:29105"/>
    </cofactor>
    <cofactor evidence="18">
        <name>Co(2+)</name>
        <dbReference type="ChEBI" id="CHEBI:48828"/>
    </cofactor>
    <cofactor evidence="18">
        <name>Mn(2+)</name>
        <dbReference type="ChEBI" id="CHEBI:29035"/>
    </cofactor>
    <cofactor evidence="18">
        <name>Fe(2+)</name>
        <dbReference type="ChEBI" id="CHEBI:29033"/>
    </cofactor>
    <text evidence="18">Binds 2 divalent metal cations per subunit. Has a high-affinity and a low affinity metal-binding site. The true nature of the physiological cofactor is under debate. The enzyme is active with zinc, cobalt, manganese or divalent iron ions. Has high activity with zinc; zinc cofactor is transferred into the active site region by the ZNG1 zinc chaperone.</text>
</comment>
<dbReference type="GO" id="GO:1900025">
    <property type="term" value="P:negative regulation of substrate adhesion-dependent cell spreading"/>
    <property type="evidence" value="ECO:0007669"/>
    <property type="project" value="InterPro"/>
</dbReference>
<evidence type="ECO:0000259" key="22">
    <source>
        <dbReference type="PROSITE" id="PS51714"/>
    </source>
</evidence>
<dbReference type="PROSITE" id="PS52013">
    <property type="entry name" value="ZF_C6H2"/>
    <property type="match status" value="1"/>
</dbReference>
<evidence type="ECO:0000256" key="13">
    <source>
        <dbReference type="ARBA" id="ARBA00022840"/>
    </source>
</evidence>
<dbReference type="PROSITE" id="PS00680">
    <property type="entry name" value="MAP_1"/>
    <property type="match status" value="1"/>
</dbReference>
<organism evidence="24 25">
    <name type="scientific">Strigamia maritima</name>
    <name type="common">European centipede</name>
    <name type="synonym">Geophilus maritimus</name>
    <dbReference type="NCBI Taxonomy" id="126957"/>
    <lineage>
        <taxon>Eukaryota</taxon>
        <taxon>Metazoa</taxon>
        <taxon>Ecdysozoa</taxon>
        <taxon>Arthropoda</taxon>
        <taxon>Myriapoda</taxon>
        <taxon>Chilopoda</taxon>
        <taxon>Pleurostigmophora</taxon>
        <taxon>Geophilomorpha</taxon>
        <taxon>Linotaeniidae</taxon>
        <taxon>Strigamia</taxon>
    </lineage>
</organism>
<dbReference type="FunFam" id="3.40.50.300:FF:000105">
    <property type="entry name" value="BMS1 ribosome biogenesis factor"/>
    <property type="match status" value="1"/>
</dbReference>
<dbReference type="Gene3D" id="3.40.50.300">
    <property type="entry name" value="P-loop containing nucleotide triphosphate hydrolases"/>
    <property type="match status" value="1"/>
</dbReference>
<dbReference type="SMART" id="SM01362">
    <property type="entry name" value="DUF663"/>
    <property type="match status" value="1"/>
</dbReference>
<dbReference type="InterPro" id="IPR031483">
    <property type="entry name" value="AP1AR"/>
</dbReference>
<evidence type="ECO:0000256" key="12">
    <source>
        <dbReference type="ARBA" id="ARBA00022833"/>
    </source>
</evidence>
<dbReference type="Pfam" id="PF00557">
    <property type="entry name" value="Peptidase_M24"/>
    <property type="match status" value="1"/>
</dbReference>
<dbReference type="Gene3D" id="3.90.230.10">
    <property type="entry name" value="Creatinase/methionine aminopeptidase superfamily"/>
    <property type="match status" value="1"/>
</dbReference>
<evidence type="ECO:0000256" key="20">
    <source>
        <dbReference type="RuleBase" id="RU003653"/>
    </source>
</evidence>
<dbReference type="NCBIfam" id="TIGR00500">
    <property type="entry name" value="met_pdase_I"/>
    <property type="match status" value="1"/>
</dbReference>
<dbReference type="GO" id="GO:0005525">
    <property type="term" value="F:GTP binding"/>
    <property type="evidence" value="ECO:0007669"/>
    <property type="project" value="UniProtKB-KW"/>
</dbReference>
<dbReference type="InterPro" id="IPR000994">
    <property type="entry name" value="Pept_M24"/>
</dbReference>
<feature type="binding site" evidence="18">
    <location>
        <position position="1452"/>
    </location>
    <ligand>
        <name>a protein</name>
        <dbReference type="ChEBI" id="CHEBI:16541"/>
    </ligand>
    <ligandPart>
        <name>N-terminal L-methionine residue</name>
        <dbReference type="ChEBI" id="CHEBI:64731"/>
    </ligandPart>
</feature>
<dbReference type="SMART" id="SM00785">
    <property type="entry name" value="AARP2CN"/>
    <property type="match status" value="1"/>
</dbReference>
<dbReference type="GO" id="GO:0005654">
    <property type="term" value="C:nucleoplasm"/>
    <property type="evidence" value="ECO:0007669"/>
    <property type="project" value="UniProtKB-ARBA"/>
</dbReference>
<dbReference type="InterPro" id="IPR002467">
    <property type="entry name" value="Pept_M24A_MAP1"/>
</dbReference>
<keyword evidence="3 18" id="KW-0031">Aminopeptidase</keyword>
<protein>
    <recommendedName>
        <fullName evidence="20">Methionine aminopeptidase</fullName>
        <ecNumber evidence="20">3.4.11.18</ecNumber>
    </recommendedName>
</protein>
<dbReference type="Pfam" id="PF04950">
    <property type="entry name" value="RIBIOP_C"/>
    <property type="match status" value="1"/>
</dbReference>
<comment type="catalytic activity">
    <reaction evidence="16">
        <text>GTP + H2O = GDP + phosphate + H(+)</text>
        <dbReference type="Rhea" id="RHEA:19669"/>
        <dbReference type="ChEBI" id="CHEBI:15377"/>
        <dbReference type="ChEBI" id="CHEBI:15378"/>
        <dbReference type="ChEBI" id="CHEBI:37565"/>
        <dbReference type="ChEBI" id="CHEBI:43474"/>
        <dbReference type="ChEBI" id="CHEBI:58189"/>
    </reaction>
    <physiologicalReaction direction="left-to-right" evidence="16">
        <dbReference type="Rhea" id="RHEA:19670"/>
    </physiologicalReaction>
</comment>
<dbReference type="SUPFAM" id="SSF52540">
    <property type="entry name" value="P-loop containing nucleoside triphosphate hydrolases"/>
    <property type="match status" value="1"/>
</dbReference>
<dbReference type="HOGENOM" id="CLU_241856_0_0_1"/>
<comment type="subcellular location">
    <subcellularLocation>
        <location evidence="1 18">Cytoplasm</location>
    </subcellularLocation>
    <subcellularLocation>
        <location evidence="2">Nucleus</location>
        <location evidence="2">Nucleolus</location>
    </subcellularLocation>
</comment>
<evidence type="ECO:0000256" key="15">
    <source>
        <dbReference type="ARBA" id="ARBA00023242"/>
    </source>
</evidence>
<dbReference type="SUPFAM" id="SSF55920">
    <property type="entry name" value="Creatinase/aminopeptidase"/>
    <property type="match status" value="1"/>
</dbReference>
<keyword evidence="7 18" id="KW-0645">Protease</keyword>
<evidence type="ECO:0000256" key="10">
    <source>
        <dbReference type="ARBA" id="ARBA00022771"/>
    </source>
</evidence>